<accession>A0A8H4CV10</accession>
<comment type="caution">
    <text evidence="1">The sequence shown here is derived from an EMBL/GenBank/DDBJ whole genome shotgun (WGS) entry which is preliminary data.</text>
</comment>
<dbReference type="AlphaFoldDB" id="A0A8H4CV10"/>
<gene>
    <name evidence="1" type="ORF">GCG54_00013835</name>
</gene>
<dbReference type="EMBL" id="WVTB01000011">
    <property type="protein sequence ID" value="KAF3810593.1"/>
    <property type="molecule type" value="Genomic_DNA"/>
</dbReference>
<name>A0A8H4CV10_COLGL</name>
<dbReference type="Proteomes" id="UP000613401">
    <property type="component" value="Unassembled WGS sequence"/>
</dbReference>
<reference evidence="1" key="2">
    <citation type="submission" date="2020-03" db="EMBL/GenBank/DDBJ databases">
        <authorList>
            <person name="Fu F.-F."/>
            <person name="Chen J."/>
        </authorList>
    </citation>
    <scope>NUCLEOTIDE SEQUENCE</scope>
    <source>
        <strain evidence="1">Lc1</strain>
    </source>
</reference>
<reference evidence="1" key="1">
    <citation type="journal article" date="2020" name="Phytopathology">
        <title>Genome sequence and comparative analysis of Colletotrichum gloeosporioides isolated from Liriodendron leaves.</title>
        <authorList>
            <person name="Fu F.F."/>
            <person name="Hao Z."/>
            <person name="Wang P."/>
            <person name="Lu Y."/>
            <person name="Xue L.J."/>
            <person name="Wei G."/>
            <person name="Tian Y."/>
            <person name="Baishi H."/>
            <person name="Xu H."/>
            <person name="Shi J."/>
            <person name="Cheng T."/>
            <person name="Wang G."/>
            <person name="Yi Y."/>
            <person name="Chen J."/>
        </authorList>
    </citation>
    <scope>NUCLEOTIDE SEQUENCE</scope>
    <source>
        <strain evidence="1">Lc1</strain>
    </source>
</reference>
<proteinExistence type="predicted"/>
<sequence>MVVCDLGHNLPIVFPGIERLSSLHPDLGMETEIAAFREYRREHKRGIIENLLNSVIADPSISEDRQKQLARTMLVEGLDYITALQTLATFLGDSALSAGNLSGNNLAHPGLFTASNSVSDASQLQSSSDTLSCVDKPELL</sequence>
<dbReference type="RefSeq" id="XP_045269752.1">
    <property type="nucleotide sequence ID" value="XM_045413681.1"/>
</dbReference>
<evidence type="ECO:0000313" key="2">
    <source>
        <dbReference type="Proteomes" id="UP000613401"/>
    </source>
</evidence>
<dbReference type="GeneID" id="69020951"/>
<keyword evidence="2" id="KW-1185">Reference proteome</keyword>
<organism evidence="1 2">
    <name type="scientific">Colletotrichum gloeosporioides</name>
    <name type="common">Anthracnose fungus</name>
    <name type="synonym">Glomerella cingulata</name>
    <dbReference type="NCBI Taxonomy" id="474922"/>
    <lineage>
        <taxon>Eukaryota</taxon>
        <taxon>Fungi</taxon>
        <taxon>Dikarya</taxon>
        <taxon>Ascomycota</taxon>
        <taxon>Pezizomycotina</taxon>
        <taxon>Sordariomycetes</taxon>
        <taxon>Hypocreomycetidae</taxon>
        <taxon>Glomerellales</taxon>
        <taxon>Glomerellaceae</taxon>
        <taxon>Colletotrichum</taxon>
        <taxon>Colletotrichum gloeosporioides species complex</taxon>
    </lineage>
</organism>
<evidence type="ECO:0000313" key="1">
    <source>
        <dbReference type="EMBL" id="KAF3810593.1"/>
    </source>
</evidence>
<protein>
    <submittedName>
        <fullName evidence="1">Uncharacterized protein</fullName>
    </submittedName>
</protein>